<feature type="transmembrane region" description="Helical" evidence="6">
    <location>
        <begin position="6"/>
        <end position="25"/>
    </location>
</feature>
<feature type="transmembrane region" description="Helical" evidence="6">
    <location>
        <begin position="143"/>
        <end position="164"/>
    </location>
</feature>
<dbReference type="PANTHER" id="PTHR31885:SF6">
    <property type="entry name" value="GH04784P"/>
    <property type="match status" value="1"/>
</dbReference>
<comment type="caution">
    <text evidence="7">The sequence shown here is derived from an EMBL/GenBank/DDBJ whole genome shotgun (WGS) entry which is preliminary data.</text>
</comment>
<feature type="transmembrane region" description="Helical" evidence="6">
    <location>
        <begin position="118"/>
        <end position="136"/>
    </location>
</feature>
<feature type="transmembrane region" description="Helical" evidence="6">
    <location>
        <begin position="59"/>
        <end position="79"/>
    </location>
</feature>
<dbReference type="GO" id="GO:0016787">
    <property type="term" value="F:hydrolase activity"/>
    <property type="evidence" value="ECO:0007669"/>
    <property type="project" value="TreeGrafter"/>
</dbReference>
<proteinExistence type="inferred from homology"/>
<evidence type="ECO:0000313" key="8">
    <source>
        <dbReference type="Proteomes" id="UP001169242"/>
    </source>
</evidence>
<dbReference type="Proteomes" id="UP001169242">
    <property type="component" value="Unassembled WGS sequence"/>
</dbReference>
<evidence type="ECO:0000313" key="7">
    <source>
        <dbReference type="EMBL" id="MDA3731179.1"/>
    </source>
</evidence>
<comment type="similarity">
    <text evidence="2">Belongs to the TMEM86 family.</text>
</comment>
<feature type="transmembrane region" description="Helical" evidence="6">
    <location>
        <begin position="32"/>
        <end position="53"/>
    </location>
</feature>
<dbReference type="GO" id="GO:0016020">
    <property type="term" value="C:membrane"/>
    <property type="evidence" value="ECO:0007669"/>
    <property type="project" value="UniProtKB-SubCell"/>
</dbReference>
<evidence type="ECO:0000256" key="4">
    <source>
        <dbReference type="ARBA" id="ARBA00022989"/>
    </source>
</evidence>
<dbReference type="InterPro" id="IPR012506">
    <property type="entry name" value="TMEM86B-like"/>
</dbReference>
<dbReference type="EMBL" id="JAQIFT010000028">
    <property type="protein sequence ID" value="MDA3731179.1"/>
    <property type="molecule type" value="Genomic_DNA"/>
</dbReference>
<comment type="subcellular location">
    <subcellularLocation>
        <location evidence="1">Membrane</location>
        <topology evidence="1">Multi-pass membrane protein</topology>
    </subcellularLocation>
</comment>
<name>A0AA42J0D7_9FIRM</name>
<feature type="transmembrane region" description="Helical" evidence="6">
    <location>
        <begin position="203"/>
        <end position="219"/>
    </location>
</feature>
<keyword evidence="3 6" id="KW-0812">Transmembrane</keyword>
<evidence type="ECO:0000256" key="6">
    <source>
        <dbReference type="SAM" id="Phobius"/>
    </source>
</evidence>
<keyword evidence="8" id="KW-1185">Reference proteome</keyword>
<sequence length="220" mass="24615">MDNLVIPFTFLFFLSLVILMTITYLKPNSNLCVVFKTLTSLGFLTIGTIGYLLGNGIPSATYLLLGLVLCVIGDVALAFSHGYPLQYNMPAAIGITSFGCAHLSFIYCFILLGASIPMYYVFIPIIIAFNIFLIMIKDPFNFGAMRFLVAIYAFIITFMLIAAFCTHNPFIIFGAILFVLSDIVLCFVYFFADRYPILRSINYLLYYSGQLLLAFVLCTL</sequence>
<gene>
    <name evidence="7" type="ORF">PBV87_06710</name>
</gene>
<evidence type="ECO:0000256" key="3">
    <source>
        <dbReference type="ARBA" id="ARBA00022692"/>
    </source>
</evidence>
<keyword evidence="5 6" id="KW-0472">Membrane</keyword>
<keyword evidence="4 6" id="KW-1133">Transmembrane helix</keyword>
<feature type="transmembrane region" description="Helical" evidence="6">
    <location>
        <begin position="91"/>
        <end position="112"/>
    </location>
</feature>
<organism evidence="7 8">
    <name type="scientific">Holtiella tumoricola</name>
    <dbReference type="NCBI Taxonomy" id="3018743"/>
    <lineage>
        <taxon>Bacteria</taxon>
        <taxon>Bacillati</taxon>
        <taxon>Bacillota</taxon>
        <taxon>Clostridia</taxon>
        <taxon>Lachnospirales</taxon>
        <taxon>Cellulosilyticaceae</taxon>
        <taxon>Holtiella</taxon>
    </lineage>
</organism>
<feature type="transmembrane region" description="Helical" evidence="6">
    <location>
        <begin position="170"/>
        <end position="191"/>
    </location>
</feature>
<reference evidence="7" key="1">
    <citation type="journal article" date="2023" name="Int. J. Syst. Evol. Microbiol.">
        <title>&lt;i&gt;Holtiella tumoricola&lt;/i&gt; gen. nov. sp. nov., isolated from a human clinical sample.</title>
        <authorList>
            <person name="Allen-Vercoe E."/>
            <person name="Daigneault M.C."/>
            <person name="Vancuren S.J."/>
            <person name="Cochrane K."/>
            <person name="O'Neal L.L."/>
            <person name="Sankaranarayanan K."/>
            <person name="Lawson P.A."/>
        </authorList>
    </citation>
    <scope>NUCLEOTIDE SEQUENCE</scope>
    <source>
        <strain evidence="7">CC70A</strain>
    </source>
</reference>
<dbReference type="RefSeq" id="WP_271011603.1">
    <property type="nucleotide sequence ID" value="NZ_JAQIFT010000028.1"/>
</dbReference>
<protein>
    <submittedName>
        <fullName evidence="7">Lysoplasmalogenase family protein</fullName>
    </submittedName>
</protein>
<evidence type="ECO:0000256" key="5">
    <source>
        <dbReference type="ARBA" id="ARBA00023136"/>
    </source>
</evidence>
<evidence type="ECO:0000256" key="1">
    <source>
        <dbReference type="ARBA" id="ARBA00004141"/>
    </source>
</evidence>
<accession>A0AA42J0D7</accession>
<evidence type="ECO:0000256" key="2">
    <source>
        <dbReference type="ARBA" id="ARBA00007375"/>
    </source>
</evidence>
<dbReference type="Pfam" id="PF07947">
    <property type="entry name" value="YhhN"/>
    <property type="match status" value="1"/>
</dbReference>
<dbReference type="PANTHER" id="PTHR31885">
    <property type="entry name" value="GH04784P"/>
    <property type="match status" value="1"/>
</dbReference>
<dbReference type="AlphaFoldDB" id="A0AA42J0D7"/>